<dbReference type="EMBL" id="BAAAXF010000036">
    <property type="protein sequence ID" value="GAA3497945.1"/>
    <property type="molecule type" value="Genomic_DNA"/>
</dbReference>
<name>A0ABP6TT46_9ACTN</name>
<proteinExistence type="predicted"/>
<sequence>MTEHHTPSQAEGDRDDEERTASAEPRPTPSQAEGDRDDAEESAGTGGDAGARGTGS</sequence>
<reference evidence="3" key="1">
    <citation type="journal article" date="2019" name="Int. J. Syst. Evol. Microbiol.">
        <title>The Global Catalogue of Microorganisms (GCM) 10K type strain sequencing project: providing services to taxonomists for standard genome sequencing and annotation.</title>
        <authorList>
            <consortium name="The Broad Institute Genomics Platform"/>
            <consortium name="The Broad Institute Genome Sequencing Center for Infectious Disease"/>
            <person name="Wu L."/>
            <person name="Ma J."/>
        </authorList>
    </citation>
    <scope>NUCLEOTIDE SEQUENCE [LARGE SCALE GENOMIC DNA]</scope>
    <source>
        <strain evidence="3">JCM 4816</strain>
    </source>
</reference>
<feature type="compositionally biased region" description="Gly residues" evidence="1">
    <location>
        <begin position="44"/>
        <end position="56"/>
    </location>
</feature>
<organism evidence="2 3">
    <name type="scientific">Streptomyces prasinosporus</name>
    <dbReference type="NCBI Taxonomy" id="68256"/>
    <lineage>
        <taxon>Bacteria</taxon>
        <taxon>Bacillati</taxon>
        <taxon>Actinomycetota</taxon>
        <taxon>Actinomycetes</taxon>
        <taxon>Kitasatosporales</taxon>
        <taxon>Streptomycetaceae</taxon>
        <taxon>Streptomyces</taxon>
        <taxon>Streptomyces albogriseolus group</taxon>
    </lineage>
</organism>
<comment type="caution">
    <text evidence="2">The sequence shown here is derived from an EMBL/GenBank/DDBJ whole genome shotgun (WGS) entry which is preliminary data.</text>
</comment>
<protein>
    <submittedName>
        <fullName evidence="2">Uncharacterized protein</fullName>
    </submittedName>
</protein>
<accession>A0ABP6TT46</accession>
<evidence type="ECO:0000313" key="2">
    <source>
        <dbReference type="EMBL" id="GAA3497945.1"/>
    </source>
</evidence>
<dbReference type="RefSeq" id="WP_345577978.1">
    <property type="nucleotide sequence ID" value="NZ_BAAAXF010000036.1"/>
</dbReference>
<dbReference type="Proteomes" id="UP001501455">
    <property type="component" value="Unassembled WGS sequence"/>
</dbReference>
<feature type="region of interest" description="Disordered" evidence="1">
    <location>
        <begin position="1"/>
        <end position="56"/>
    </location>
</feature>
<keyword evidence="3" id="KW-1185">Reference proteome</keyword>
<gene>
    <name evidence="2" type="ORF">GCM10019016_050480</name>
</gene>
<evidence type="ECO:0000313" key="3">
    <source>
        <dbReference type="Proteomes" id="UP001501455"/>
    </source>
</evidence>
<evidence type="ECO:0000256" key="1">
    <source>
        <dbReference type="SAM" id="MobiDB-lite"/>
    </source>
</evidence>